<gene>
    <name evidence="5" type="ORF">M8523_05655</name>
</gene>
<keyword evidence="3" id="KW-0479">Metal-binding</keyword>
<accession>A0AA42CHQ5</accession>
<dbReference type="CDD" id="cd07526">
    <property type="entry name" value="HAD_BPGM_like"/>
    <property type="match status" value="1"/>
</dbReference>
<dbReference type="InterPro" id="IPR036412">
    <property type="entry name" value="HAD-like_sf"/>
</dbReference>
<evidence type="ECO:0000256" key="3">
    <source>
        <dbReference type="ARBA" id="ARBA00022723"/>
    </source>
</evidence>
<proteinExistence type="inferred from homology"/>
<comment type="cofactor">
    <cofactor evidence="1">
        <name>Mg(2+)</name>
        <dbReference type="ChEBI" id="CHEBI:18420"/>
    </cofactor>
</comment>
<dbReference type="InterPro" id="IPR023198">
    <property type="entry name" value="PGP-like_dom2"/>
</dbReference>
<evidence type="ECO:0000256" key="1">
    <source>
        <dbReference type="ARBA" id="ARBA00001946"/>
    </source>
</evidence>
<dbReference type="Pfam" id="PF00702">
    <property type="entry name" value="Hydrolase"/>
    <property type="match status" value="1"/>
</dbReference>
<dbReference type="GO" id="GO:0046872">
    <property type="term" value="F:metal ion binding"/>
    <property type="evidence" value="ECO:0007669"/>
    <property type="project" value="UniProtKB-KW"/>
</dbReference>
<organism evidence="5 6">
    <name type="scientific">Lichenifustis flavocetrariae</name>
    <dbReference type="NCBI Taxonomy" id="2949735"/>
    <lineage>
        <taxon>Bacteria</taxon>
        <taxon>Pseudomonadati</taxon>
        <taxon>Pseudomonadota</taxon>
        <taxon>Alphaproteobacteria</taxon>
        <taxon>Hyphomicrobiales</taxon>
        <taxon>Lichenihabitantaceae</taxon>
        <taxon>Lichenifustis</taxon>
    </lineage>
</organism>
<dbReference type="EMBL" id="JAMOIM010000003">
    <property type="protein sequence ID" value="MCW6507504.1"/>
    <property type="molecule type" value="Genomic_DNA"/>
</dbReference>
<evidence type="ECO:0000313" key="6">
    <source>
        <dbReference type="Proteomes" id="UP001165667"/>
    </source>
</evidence>
<dbReference type="GO" id="GO:0003824">
    <property type="term" value="F:catalytic activity"/>
    <property type="evidence" value="ECO:0007669"/>
    <property type="project" value="UniProtKB-ARBA"/>
</dbReference>
<name>A0AA42CHQ5_9HYPH</name>
<dbReference type="AlphaFoldDB" id="A0AA42CHQ5"/>
<evidence type="ECO:0000256" key="2">
    <source>
        <dbReference type="ARBA" id="ARBA00006171"/>
    </source>
</evidence>
<protein>
    <submittedName>
        <fullName evidence="5">HAD family phosphatase</fullName>
    </submittedName>
</protein>
<dbReference type="RefSeq" id="WP_282583874.1">
    <property type="nucleotide sequence ID" value="NZ_JAMOIM010000003.1"/>
</dbReference>
<sequence length="217" mass="23527">MIELVVFDCDGVLVDSEVLSVRAMRGVLEAAGVPATDAMIGRCFGMKQADILAIVSRETGVVVPNDVADRIWPATRLLFEQELQPMPGIADFLERLGDRPRCVASSSSLERIHLSLKRTGLDRFFGDAVFSSQQVKHGKPAPDLFLFAAAQMNVAPERAVVIEDSIYGVQGAKSAGMRAIGFLGGSHIQPDHDRALLQHGAESAEPSWEAVERRLFG</sequence>
<keyword evidence="4" id="KW-0460">Magnesium</keyword>
<dbReference type="SFLD" id="SFLDG01135">
    <property type="entry name" value="C1.5.6:_HAD__Beta-PGM__Phospha"/>
    <property type="match status" value="1"/>
</dbReference>
<dbReference type="Proteomes" id="UP001165667">
    <property type="component" value="Unassembled WGS sequence"/>
</dbReference>
<comment type="similarity">
    <text evidence="2">Belongs to the HAD-like hydrolase superfamily. CbbY/CbbZ/Gph/YieH family.</text>
</comment>
<dbReference type="InterPro" id="IPR023214">
    <property type="entry name" value="HAD_sf"/>
</dbReference>
<reference evidence="5" key="1">
    <citation type="submission" date="2022-05" db="EMBL/GenBank/DDBJ databases">
        <authorList>
            <person name="Pankratov T."/>
        </authorList>
    </citation>
    <scope>NUCLEOTIDE SEQUENCE</scope>
    <source>
        <strain evidence="5">BP6-180914</strain>
    </source>
</reference>
<dbReference type="SUPFAM" id="SSF56784">
    <property type="entry name" value="HAD-like"/>
    <property type="match status" value="1"/>
</dbReference>
<dbReference type="NCBIfam" id="TIGR01509">
    <property type="entry name" value="HAD-SF-IA-v3"/>
    <property type="match status" value="1"/>
</dbReference>
<dbReference type="InterPro" id="IPR006439">
    <property type="entry name" value="HAD-SF_hydro_IA"/>
</dbReference>
<dbReference type="NCBIfam" id="TIGR01549">
    <property type="entry name" value="HAD-SF-IA-v1"/>
    <property type="match status" value="1"/>
</dbReference>
<dbReference type="PANTHER" id="PTHR46193">
    <property type="entry name" value="6-PHOSPHOGLUCONATE PHOSPHATASE"/>
    <property type="match status" value="1"/>
</dbReference>
<comment type="caution">
    <text evidence="5">The sequence shown here is derived from an EMBL/GenBank/DDBJ whole genome shotgun (WGS) entry which is preliminary data.</text>
</comment>
<evidence type="ECO:0000313" key="5">
    <source>
        <dbReference type="EMBL" id="MCW6507504.1"/>
    </source>
</evidence>
<keyword evidence="6" id="KW-1185">Reference proteome</keyword>
<evidence type="ECO:0000256" key="4">
    <source>
        <dbReference type="ARBA" id="ARBA00022842"/>
    </source>
</evidence>
<dbReference type="Gene3D" id="3.40.50.1000">
    <property type="entry name" value="HAD superfamily/HAD-like"/>
    <property type="match status" value="1"/>
</dbReference>
<dbReference type="SFLD" id="SFLDG01129">
    <property type="entry name" value="C1.5:_HAD__Beta-PGM__Phosphata"/>
    <property type="match status" value="1"/>
</dbReference>
<dbReference type="InterPro" id="IPR051600">
    <property type="entry name" value="Beta-PGM-like"/>
</dbReference>
<dbReference type="SFLD" id="SFLDS00003">
    <property type="entry name" value="Haloacid_Dehalogenase"/>
    <property type="match status" value="1"/>
</dbReference>
<dbReference type="PANTHER" id="PTHR46193:SF10">
    <property type="entry name" value="6-PHOSPHOGLUCONATE PHOSPHATASE"/>
    <property type="match status" value="1"/>
</dbReference>
<dbReference type="Gene3D" id="1.10.150.240">
    <property type="entry name" value="Putative phosphatase, domain 2"/>
    <property type="match status" value="1"/>
</dbReference>